<dbReference type="Proteomes" id="UP000001880">
    <property type="component" value="Chromosome"/>
</dbReference>
<gene>
    <name evidence="1" type="ordered locus">Hoch_6098</name>
</gene>
<dbReference type="EMBL" id="CP001804">
    <property type="protein sequence ID" value="ACY18573.1"/>
    <property type="molecule type" value="Genomic_DNA"/>
</dbReference>
<dbReference type="RefSeq" id="WP_012831165.1">
    <property type="nucleotide sequence ID" value="NC_013440.1"/>
</dbReference>
<sequence length="213" mass="24056">MSMDIIGAGMGRTGTLSLKHALERLGFDPCYHMTTLLEHPEHASTWAAAARGEQVDWNTALGSFRATVDHPGCNFYKDLMAKYPEAKVILSVRDPGKWYDSARETIYRASRAAIAAGAREGAPEIMRVANSLVWEKQFDGRFEDREYAISVFEQHNEEVKRTVPAERLLVFEARQGWEPLCAFLGVDVPDEPYPRVNSREEFKKMIAEMEGEA</sequence>
<dbReference type="STRING" id="502025.Hoch_6098"/>
<dbReference type="KEGG" id="hoh:Hoch_6098"/>
<dbReference type="eggNOG" id="COG0457">
    <property type="taxonomic scope" value="Bacteria"/>
</dbReference>
<dbReference type="Gene3D" id="3.40.50.300">
    <property type="entry name" value="P-loop containing nucleotide triphosphate hydrolases"/>
    <property type="match status" value="1"/>
</dbReference>
<organism evidence="1 2">
    <name type="scientific">Haliangium ochraceum (strain DSM 14365 / JCM 11303 / SMP-2)</name>
    <dbReference type="NCBI Taxonomy" id="502025"/>
    <lineage>
        <taxon>Bacteria</taxon>
        <taxon>Pseudomonadati</taxon>
        <taxon>Myxococcota</taxon>
        <taxon>Polyangia</taxon>
        <taxon>Haliangiales</taxon>
        <taxon>Kofleriaceae</taxon>
        <taxon>Haliangium</taxon>
    </lineage>
</organism>
<evidence type="ECO:0008006" key="3">
    <source>
        <dbReference type="Google" id="ProtNLM"/>
    </source>
</evidence>
<dbReference type="HOGENOM" id="CLU_061199_2_0_7"/>
<dbReference type="PANTHER" id="PTHR36978">
    <property type="entry name" value="P-LOOP CONTAINING NUCLEOTIDE TRIPHOSPHATE HYDROLASE"/>
    <property type="match status" value="1"/>
</dbReference>
<dbReference type="InterPro" id="IPR040632">
    <property type="entry name" value="Sulfotransfer_4"/>
</dbReference>
<accession>D0LL77</accession>
<dbReference type="InterPro" id="IPR027417">
    <property type="entry name" value="P-loop_NTPase"/>
</dbReference>
<dbReference type="SUPFAM" id="SSF52540">
    <property type="entry name" value="P-loop containing nucleoside triphosphate hydrolases"/>
    <property type="match status" value="1"/>
</dbReference>
<proteinExistence type="predicted"/>
<dbReference type="OrthoDB" id="9806624at2"/>
<evidence type="ECO:0000313" key="1">
    <source>
        <dbReference type="EMBL" id="ACY18573.1"/>
    </source>
</evidence>
<protein>
    <recommendedName>
        <fullName evidence="3">Sulfotransferase</fullName>
    </recommendedName>
</protein>
<dbReference type="AlphaFoldDB" id="D0LL77"/>
<dbReference type="Pfam" id="PF17784">
    <property type="entry name" value="Sulfotransfer_4"/>
    <property type="match status" value="1"/>
</dbReference>
<dbReference type="PANTHER" id="PTHR36978:SF4">
    <property type="entry name" value="P-LOOP CONTAINING NUCLEOSIDE TRIPHOSPHATE HYDROLASE PROTEIN"/>
    <property type="match status" value="1"/>
</dbReference>
<evidence type="ECO:0000313" key="2">
    <source>
        <dbReference type="Proteomes" id="UP000001880"/>
    </source>
</evidence>
<name>D0LL77_HALO1</name>
<keyword evidence="2" id="KW-1185">Reference proteome</keyword>
<reference evidence="1 2" key="1">
    <citation type="journal article" date="2010" name="Stand. Genomic Sci.">
        <title>Complete genome sequence of Haliangium ochraceum type strain (SMP-2).</title>
        <authorList>
            <consortium name="US DOE Joint Genome Institute (JGI-PGF)"/>
            <person name="Ivanova N."/>
            <person name="Daum C."/>
            <person name="Lang E."/>
            <person name="Abt B."/>
            <person name="Kopitz M."/>
            <person name="Saunders E."/>
            <person name="Lapidus A."/>
            <person name="Lucas S."/>
            <person name="Glavina Del Rio T."/>
            <person name="Nolan M."/>
            <person name="Tice H."/>
            <person name="Copeland A."/>
            <person name="Cheng J.F."/>
            <person name="Chen F."/>
            <person name="Bruce D."/>
            <person name="Goodwin L."/>
            <person name="Pitluck S."/>
            <person name="Mavromatis K."/>
            <person name="Pati A."/>
            <person name="Mikhailova N."/>
            <person name="Chen A."/>
            <person name="Palaniappan K."/>
            <person name="Land M."/>
            <person name="Hauser L."/>
            <person name="Chang Y.J."/>
            <person name="Jeffries C.D."/>
            <person name="Detter J.C."/>
            <person name="Brettin T."/>
            <person name="Rohde M."/>
            <person name="Goker M."/>
            <person name="Bristow J."/>
            <person name="Markowitz V."/>
            <person name="Eisen J.A."/>
            <person name="Hugenholtz P."/>
            <person name="Kyrpides N.C."/>
            <person name="Klenk H.P."/>
        </authorList>
    </citation>
    <scope>NUCLEOTIDE SEQUENCE [LARGE SCALE GENOMIC DNA]</scope>
    <source>
        <strain evidence="2">DSM 14365 / CIP 107738 / JCM 11303 / AJ 13395 / SMP-2</strain>
    </source>
</reference>